<reference evidence="4 5" key="1">
    <citation type="submission" date="2015-01" db="EMBL/GenBank/DDBJ databases">
        <title>Genome of Sphingomonas taxi strain 30a.</title>
        <authorList>
            <person name="Eevers N."/>
            <person name="Van Hamme J."/>
            <person name="Bottos E."/>
            <person name="Weyens N."/>
            <person name="Vangronsveld J."/>
        </authorList>
    </citation>
    <scope>NUCLEOTIDE SEQUENCE [LARGE SCALE GENOMIC DNA]</scope>
    <source>
        <strain evidence="4 5">30a</strain>
    </source>
</reference>
<keyword evidence="1" id="KW-0812">Transmembrane</keyword>
<dbReference type="InterPro" id="IPR010840">
    <property type="entry name" value="YqiJ_OB"/>
</dbReference>
<dbReference type="AlphaFoldDB" id="A0A0D1M8Q5"/>
<keyword evidence="1" id="KW-0472">Membrane</keyword>
<protein>
    <recommendedName>
        <fullName evidence="6">DUF1449 family protein</fullName>
    </recommendedName>
</protein>
<gene>
    <name evidence="4" type="ORF">SR41_07405</name>
</gene>
<evidence type="ECO:0000259" key="2">
    <source>
        <dbReference type="Pfam" id="PF07290"/>
    </source>
</evidence>
<evidence type="ECO:0000313" key="4">
    <source>
        <dbReference type="EMBL" id="KIU28560.1"/>
    </source>
</evidence>
<feature type="domain" description="Inner membrane protein YqiJ N-terminal" evidence="3">
    <location>
        <begin position="11"/>
        <end position="103"/>
    </location>
</feature>
<name>A0A0D1M8Q5_9SPHN</name>
<dbReference type="Pfam" id="PF07290">
    <property type="entry name" value="YqiJ_OB"/>
    <property type="match status" value="1"/>
</dbReference>
<feature type="domain" description="Inner membrane protein YqiJ OB-fold" evidence="2">
    <location>
        <begin position="135"/>
        <end position="194"/>
    </location>
</feature>
<proteinExistence type="predicted"/>
<evidence type="ECO:0000256" key="1">
    <source>
        <dbReference type="SAM" id="Phobius"/>
    </source>
</evidence>
<feature type="transmembrane region" description="Helical" evidence="1">
    <location>
        <begin position="9"/>
        <end position="33"/>
    </location>
</feature>
<accession>A0A0D1M8Q5</accession>
<evidence type="ECO:0008006" key="6">
    <source>
        <dbReference type="Google" id="ProtNLM"/>
    </source>
</evidence>
<evidence type="ECO:0000313" key="5">
    <source>
        <dbReference type="Proteomes" id="UP000033203"/>
    </source>
</evidence>
<organism evidence="4 5">
    <name type="scientific">Sphingomonas melonis</name>
    <dbReference type="NCBI Taxonomy" id="152682"/>
    <lineage>
        <taxon>Bacteria</taxon>
        <taxon>Pseudomonadati</taxon>
        <taxon>Pseudomonadota</taxon>
        <taxon>Alphaproteobacteria</taxon>
        <taxon>Sphingomonadales</taxon>
        <taxon>Sphingomonadaceae</taxon>
        <taxon>Sphingomonas</taxon>
    </lineage>
</organism>
<comment type="caution">
    <text evidence="4">The sequence shown here is derived from an EMBL/GenBank/DDBJ whole genome shotgun (WGS) entry which is preliminary data.</text>
</comment>
<dbReference type="InterPro" id="IPR048376">
    <property type="entry name" value="YqiJ_N"/>
</dbReference>
<feature type="transmembrane region" description="Helical" evidence="1">
    <location>
        <begin position="62"/>
        <end position="80"/>
    </location>
</feature>
<dbReference type="EMBL" id="JXTP01000028">
    <property type="protein sequence ID" value="KIU28560.1"/>
    <property type="molecule type" value="Genomic_DNA"/>
</dbReference>
<keyword evidence="1" id="KW-1133">Transmembrane helix</keyword>
<sequence>MLANFLTPAYLPFAIAFFVMIGIGLIEAVGLGLGHLDLSADVGVDGHHGVLDWLGLSGELPVLIWLTSLLGCFTLTGVAIQQGASSFSGAPMPWPLACIGALIGGGLLNIGAAHGLARIMPGFESSVISTDDLLRRRSTILEGAARRGAPARAKVVDQHGQAHIIMVEPHDDAAVIGTGERALLVRREGQIFFALAEDDSLLRSI</sequence>
<dbReference type="PATRIC" id="fig|1549858.7.peg.291"/>
<feature type="transmembrane region" description="Helical" evidence="1">
    <location>
        <begin position="92"/>
        <end position="117"/>
    </location>
</feature>
<evidence type="ECO:0000259" key="3">
    <source>
        <dbReference type="Pfam" id="PF21001"/>
    </source>
</evidence>
<dbReference type="Proteomes" id="UP000033203">
    <property type="component" value="Unassembled WGS sequence"/>
</dbReference>
<dbReference type="Pfam" id="PF21001">
    <property type="entry name" value="YqiJ_N"/>
    <property type="match status" value="1"/>
</dbReference>